<dbReference type="AlphaFoldDB" id="A0A2T3M6M4"/>
<gene>
    <name evidence="12" type="primary">traA</name>
    <name evidence="12" type="ORF">C9I88_20210</name>
</gene>
<keyword evidence="11" id="KW-1133">Transmembrane helix</keyword>
<dbReference type="InterPro" id="IPR008873">
    <property type="entry name" value="TraA"/>
</dbReference>
<evidence type="ECO:0000313" key="13">
    <source>
        <dbReference type="Proteomes" id="UP000241954"/>
    </source>
</evidence>
<dbReference type="NCBIfam" id="TIGR02758">
    <property type="entry name" value="TraA_TIGR"/>
    <property type="match status" value="1"/>
</dbReference>
<evidence type="ECO:0000256" key="1">
    <source>
        <dbReference type="ARBA" id="ARBA00004429"/>
    </source>
</evidence>
<dbReference type="GO" id="GO:0005576">
    <property type="term" value="C:extracellular region"/>
    <property type="evidence" value="ECO:0007669"/>
    <property type="project" value="UniProtKB-SubCell"/>
</dbReference>
<feature type="transmembrane region" description="Helical" evidence="11">
    <location>
        <begin position="70"/>
        <end position="89"/>
    </location>
</feature>
<organism evidence="12 13">
    <name type="scientific">Photobacterium iliopiscarium</name>
    <dbReference type="NCBI Taxonomy" id="56192"/>
    <lineage>
        <taxon>Bacteria</taxon>
        <taxon>Pseudomonadati</taxon>
        <taxon>Pseudomonadota</taxon>
        <taxon>Gammaproteobacteria</taxon>
        <taxon>Vibrionales</taxon>
        <taxon>Vibrionaceae</taxon>
        <taxon>Photobacterium</taxon>
    </lineage>
</organism>
<evidence type="ECO:0000256" key="6">
    <source>
        <dbReference type="ARBA" id="ARBA00022519"/>
    </source>
</evidence>
<evidence type="ECO:0000256" key="4">
    <source>
        <dbReference type="ARBA" id="ARBA00018586"/>
    </source>
</evidence>
<keyword evidence="11" id="KW-0812">Transmembrane</keyword>
<dbReference type="Proteomes" id="UP000241954">
    <property type="component" value="Unassembled WGS sequence"/>
</dbReference>
<evidence type="ECO:0000256" key="9">
    <source>
        <dbReference type="ARBA" id="ARBA00023136"/>
    </source>
</evidence>
<dbReference type="Pfam" id="PF05513">
    <property type="entry name" value="TraA"/>
    <property type="match status" value="1"/>
</dbReference>
<evidence type="ECO:0000313" key="12">
    <source>
        <dbReference type="EMBL" id="PSV87485.1"/>
    </source>
</evidence>
<evidence type="ECO:0000256" key="3">
    <source>
        <dbReference type="ARBA" id="ARBA00009586"/>
    </source>
</evidence>
<keyword evidence="6" id="KW-0997">Cell inner membrane</keyword>
<reference evidence="12 13" key="1">
    <citation type="submission" date="2018-01" db="EMBL/GenBank/DDBJ databases">
        <title>Whole genome sequencing of Histamine producing bacteria.</title>
        <authorList>
            <person name="Butler K."/>
        </authorList>
    </citation>
    <scope>NUCLEOTIDE SEQUENCE [LARGE SCALE GENOMIC DNA]</scope>
    <source>
        <strain evidence="12 13">NCIMB 13481</strain>
    </source>
</reference>
<dbReference type="EMBL" id="PYLW01000053">
    <property type="protein sequence ID" value="PSV87485.1"/>
    <property type="molecule type" value="Genomic_DNA"/>
</dbReference>
<feature type="transmembrane region" description="Helical" evidence="11">
    <location>
        <begin position="95"/>
        <end position="114"/>
    </location>
</feature>
<evidence type="ECO:0000256" key="2">
    <source>
        <dbReference type="ARBA" id="ARBA00004613"/>
    </source>
</evidence>
<keyword evidence="8" id="KW-0184">Conjugation</keyword>
<evidence type="ECO:0000256" key="5">
    <source>
        <dbReference type="ARBA" id="ARBA00022475"/>
    </source>
</evidence>
<keyword evidence="7" id="KW-0964">Secreted</keyword>
<comment type="caution">
    <text evidence="12">The sequence shown here is derived from an EMBL/GenBank/DDBJ whole genome shotgun (WGS) entry which is preliminary data.</text>
</comment>
<feature type="transmembrane region" description="Helical" evidence="11">
    <location>
        <begin position="26"/>
        <end position="49"/>
    </location>
</feature>
<keyword evidence="9 11" id="KW-0472">Membrane</keyword>
<accession>A0A2T3M6M4</accession>
<evidence type="ECO:0000256" key="10">
    <source>
        <dbReference type="ARBA" id="ARBA00026027"/>
    </source>
</evidence>
<proteinExistence type="inferred from homology"/>
<sequence>MSALTHPPTHTLSLTSLFPLRRLRPLLLTVVLSMAFIIMMFIPSTAFAAGTDLFSGTKEEIKASAGRDSGLWFAITVIGLAVGAITGFVTKNWAAAIGGFVVGMIFLNAAASVIKL</sequence>
<comment type="similarity">
    <text evidence="3">Belongs to the TraA family.</text>
</comment>
<protein>
    <recommendedName>
        <fullName evidence="4">Pilin</fullName>
    </recommendedName>
</protein>
<dbReference type="RefSeq" id="WP_107238184.1">
    <property type="nucleotide sequence ID" value="NZ_PYLW01000053.1"/>
</dbReference>
<dbReference type="GO" id="GO:0005886">
    <property type="term" value="C:plasma membrane"/>
    <property type="evidence" value="ECO:0007669"/>
    <property type="project" value="UniProtKB-SubCell"/>
</dbReference>
<evidence type="ECO:0000256" key="11">
    <source>
        <dbReference type="SAM" id="Phobius"/>
    </source>
</evidence>
<comment type="subcellular location">
    <subcellularLocation>
        <location evidence="1">Cell inner membrane</location>
        <topology evidence="1">Multi-pass membrane protein</topology>
    </subcellularLocation>
    <subcellularLocation>
        <location evidence="2">Secreted</location>
    </subcellularLocation>
</comment>
<keyword evidence="5" id="KW-1003">Cell membrane</keyword>
<name>A0A2T3M6M4_9GAMM</name>
<comment type="subunit">
    <text evidence="10">Monomer. Interacts with itself to form filaments; also interacts with TraQ.</text>
</comment>
<evidence type="ECO:0000256" key="7">
    <source>
        <dbReference type="ARBA" id="ARBA00022525"/>
    </source>
</evidence>
<evidence type="ECO:0000256" key="8">
    <source>
        <dbReference type="ARBA" id="ARBA00022971"/>
    </source>
</evidence>